<dbReference type="InterPro" id="IPR012910">
    <property type="entry name" value="Plug_dom"/>
</dbReference>
<protein>
    <submittedName>
        <fullName evidence="13">TonB-dependent receptor</fullName>
    </submittedName>
</protein>
<feature type="region of interest" description="Disordered" evidence="10">
    <location>
        <begin position="1"/>
        <end position="20"/>
    </location>
</feature>
<dbReference type="InterPro" id="IPR000531">
    <property type="entry name" value="Beta-barrel_TonB"/>
</dbReference>
<feature type="compositionally biased region" description="Polar residues" evidence="10">
    <location>
        <begin position="308"/>
        <end position="321"/>
    </location>
</feature>
<dbReference type="Pfam" id="PF00593">
    <property type="entry name" value="TonB_dep_Rec_b-barrel"/>
    <property type="match status" value="1"/>
</dbReference>
<gene>
    <name evidence="13" type="ORF">IBL28_06165</name>
</gene>
<dbReference type="Proteomes" id="UP000653730">
    <property type="component" value="Unassembled WGS sequence"/>
</dbReference>
<dbReference type="Pfam" id="PF07715">
    <property type="entry name" value="Plug"/>
    <property type="match status" value="1"/>
</dbReference>
<evidence type="ECO:0000313" key="13">
    <source>
        <dbReference type="EMBL" id="MBC9795541.1"/>
    </source>
</evidence>
<evidence type="ECO:0000256" key="7">
    <source>
        <dbReference type="ARBA" id="ARBA00023237"/>
    </source>
</evidence>
<dbReference type="InterPro" id="IPR008969">
    <property type="entry name" value="CarboxyPept-like_regulatory"/>
</dbReference>
<dbReference type="Gene3D" id="2.170.130.10">
    <property type="entry name" value="TonB-dependent receptor, plug domain"/>
    <property type="match status" value="1"/>
</dbReference>
<evidence type="ECO:0000256" key="5">
    <source>
        <dbReference type="ARBA" id="ARBA00023077"/>
    </source>
</evidence>
<keyword evidence="14" id="KW-1185">Reference proteome</keyword>
<dbReference type="FunFam" id="2.170.130.10:FF:000008">
    <property type="entry name" value="SusC/RagA family TonB-linked outer membrane protein"/>
    <property type="match status" value="1"/>
</dbReference>
<evidence type="ECO:0000256" key="2">
    <source>
        <dbReference type="ARBA" id="ARBA00022448"/>
    </source>
</evidence>
<evidence type="ECO:0000256" key="4">
    <source>
        <dbReference type="ARBA" id="ARBA00022692"/>
    </source>
</evidence>
<evidence type="ECO:0000256" key="8">
    <source>
        <dbReference type="PROSITE-ProRule" id="PRU01360"/>
    </source>
</evidence>
<evidence type="ECO:0000313" key="14">
    <source>
        <dbReference type="Proteomes" id="UP000653730"/>
    </source>
</evidence>
<evidence type="ECO:0000256" key="3">
    <source>
        <dbReference type="ARBA" id="ARBA00022452"/>
    </source>
</evidence>
<keyword evidence="3 8" id="KW-1134">Transmembrane beta strand</keyword>
<keyword evidence="13" id="KW-0675">Receptor</keyword>
<evidence type="ECO:0000256" key="1">
    <source>
        <dbReference type="ARBA" id="ARBA00004571"/>
    </source>
</evidence>
<evidence type="ECO:0000256" key="6">
    <source>
        <dbReference type="ARBA" id="ARBA00023136"/>
    </source>
</evidence>
<dbReference type="InterPro" id="IPR023996">
    <property type="entry name" value="TonB-dep_OMP_SusC/RagA"/>
</dbReference>
<keyword evidence="2 8" id="KW-0813">Transport</keyword>
<feature type="domain" description="TonB-dependent receptor plug" evidence="12">
    <location>
        <begin position="153"/>
        <end position="259"/>
    </location>
</feature>
<dbReference type="PROSITE" id="PS52016">
    <property type="entry name" value="TONB_DEPENDENT_REC_3"/>
    <property type="match status" value="1"/>
</dbReference>
<dbReference type="InterPro" id="IPR023997">
    <property type="entry name" value="TonB-dep_OMP_SusC/RagA_CS"/>
</dbReference>
<accession>A0A926JQK4</accession>
<dbReference type="NCBIfam" id="TIGR04057">
    <property type="entry name" value="SusC_RagA_signa"/>
    <property type="match status" value="1"/>
</dbReference>
<keyword evidence="5 9" id="KW-0798">TonB box</keyword>
<dbReference type="SUPFAM" id="SSF56935">
    <property type="entry name" value="Porins"/>
    <property type="match status" value="1"/>
</dbReference>
<reference evidence="13 14" key="1">
    <citation type="submission" date="2020-09" db="EMBL/GenBank/DDBJ databases">
        <title>Sinomicrobium weinanense sp. nov., a halophilic bacteria isolated from saline-alkali soil.</title>
        <authorList>
            <person name="Wu P."/>
            <person name="Ren H."/>
            <person name="Mei Y."/>
            <person name="Liang Y."/>
            <person name="Chen Z."/>
        </authorList>
    </citation>
    <scope>NUCLEOTIDE SEQUENCE [LARGE SCALE GENOMIC DNA]</scope>
    <source>
        <strain evidence="13 14">FJxs</strain>
    </source>
</reference>
<dbReference type="RefSeq" id="WP_187964692.1">
    <property type="nucleotide sequence ID" value="NZ_JACVDC010000011.1"/>
</dbReference>
<comment type="similarity">
    <text evidence="8 9">Belongs to the TonB-dependent receptor family.</text>
</comment>
<comment type="caution">
    <text evidence="13">The sequence shown here is derived from an EMBL/GenBank/DDBJ whole genome shotgun (WGS) entry which is preliminary data.</text>
</comment>
<sequence length="1062" mass="119338">MINRSPVSSRKIGFGRNATEMQPRSPGVWRERITGNHLKRLFLFPVLAWFLLSGTTLTAQQKNISGIITAEEDGIPLMGVNIVVKGKAVGTVTGPDGDYALSVPDGSEVLVFSFMGFETQEIPINNRPEINVVLKSDSQNLDEVVVIGYGTQKKRDVTGAISSVSEESIVERQPVDVFDALQGQAAGVQINTDSRPGGGASIRIRGTATLQGGQDPLYVVDGVPMDNINGINPNDIQSMEILKDAASGAIYGSRSANGVVIITTKKGVEGKPRIDVRYNVMFSELSHKLPQATADDRRLYDRKRTSSEEIPSLNSDSLNPSFNADNDLQSMLTRTAVRHQLDLSVSGASDKMNYYANLGYLSDEGIIINSWSRRARSRINLDFKLSPRLTFGNRMNFSFQSENRINEGMTLSQAMQRPPTFQVYFPDGSLAPTLGGRRNPVAWALLYVNEFKYYEANVYNYLTFNITDDLKITSDFNVRAQYGEHTFFSPKLLSNDLQQNSGGYSNSFDIYWMQQNYLNYDKTINEDHTINAVLGMSAEKWVDNGAQIEGNTYVSESILTTNAIQDKILSDIYNDRSTHTLVGIFARLGYSYKGKYIFNANIRRDGSSRFGKENRWGTFPSASVGWRFSDESFMQGLSNILDDGKLRASYGETGNERIGNYDALDRYTFGNNYYNGVLGIVPSSSLGNSELSWETTKQFNVGIDLTFLKNRINFVADYYKKTTEDLLYSAPLPGEVGYTSTRVNIGSIQNEGFEFAINTYPVRNEKFTWNLSYNMSFNKDKVLKLYDGIPLTPNGRWYLEEGGRLGDFYGWKNLGVYRYDESNAYTPDWQMLEPVFNNGEFSGQYLLDGQPYGGEIKQLRTPGGVSGGGDVIWQNTNGEDDIIDDKDRVVLANAQPKFIAGIYNQFDYKSFSFSFNVYVQWGNTIYNRGRRNQSTFNGTNLTPDKYIIRDAWENPGDITRVPKVPDASRMGNMQELNSYFLEDGSFIRLRNVKLTYKLNPVIAEKLKMDGLSVYLYGNNLLTWTNYLWYDPEIPMGSPLSMGEDNGRYPRSRQMGLGLNINF</sequence>
<dbReference type="SUPFAM" id="SSF49464">
    <property type="entry name" value="Carboxypeptidase regulatory domain-like"/>
    <property type="match status" value="1"/>
</dbReference>
<feature type="region of interest" description="Disordered" evidence="10">
    <location>
        <begin position="293"/>
        <end position="321"/>
    </location>
</feature>
<feature type="domain" description="TonB-dependent receptor-like beta-barrel" evidence="11">
    <location>
        <begin position="448"/>
        <end position="827"/>
    </location>
</feature>
<evidence type="ECO:0000256" key="9">
    <source>
        <dbReference type="RuleBase" id="RU003357"/>
    </source>
</evidence>
<dbReference type="NCBIfam" id="TIGR04056">
    <property type="entry name" value="OMP_RagA_SusC"/>
    <property type="match status" value="1"/>
</dbReference>
<keyword evidence="6 8" id="KW-0472">Membrane</keyword>
<dbReference type="Gene3D" id="2.60.40.1120">
    <property type="entry name" value="Carboxypeptidase-like, regulatory domain"/>
    <property type="match status" value="1"/>
</dbReference>
<dbReference type="InterPro" id="IPR037066">
    <property type="entry name" value="Plug_dom_sf"/>
</dbReference>
<dbReference type="Pfam" id="PF13715">
    <property type="entry name" value="CarbopepD_reg_2"/>
    <property type="match status" value="1"/>
</dbReference>
<dbReference type="AlphaFoldDB" id="A0A926JQK4"/>
<dbReference type="InterPro" id="IPR036942">
    <property type="entry name" value="Beta-barrel_TonB_sf"/>
</dbReference>
<evidence type="ECO:0000256" key="10">
    <source>
        <dbReference type="SAM" id="MobiDB-lite"/>
    </source>
</evidence>
<dbReference type="GO" id="GO:0009279">
    <property type="term" value="C:cell outer membrane"/>
    <property type="evidence" value="ECO:0007669"/>
    <property type="project" value="UniProtKB-SubCell"/>
</dbReference>
<keyword evidence="7 8" id="KW-0998">Cell outer membrane</keyword>
<name>A0A926JQK4_9FLAO</name>
<feature type="compositionally biased region" description="Basic and acidic residues" evidence="10">
    <location>
        <begin position="294"/>
        <end position="307"/>
    </location>
</feature>
<dbReference type="Gene3D" id="2.40.170.20">
    <property type="entry name" value="TonB-dependent receptor, beta-barrel domain"/>
    <property type="match status" value="1"/>
</dbReference>
<evidence type="ECO:0000259" key="11">
    <source>
        <dbReference type="Pfam" id="PF00593"/>
    </source>
</evidence>
<evidence type="ECO:0000259" key="12">
    <source>
        <dbReference type="Pfam" id="PF07715"/>
    </source>
</evidence>
<proteinExistence type="inferred from homology"/>
<comment type="subcellular location">
    <subcellularLocation>
        <location evidence="1 8">Cell outer membrane</location>
        <topology evidence="1 8">Multi-pass membrane protein</topology>
    </subcellularLocation>
</comment>
<keyword evidence="4 8" id="KW-0812">Transmembrane</keyword>
<dbReference type="InterPro" id="IPR039426">
    <property type="entry name" value="TonB-dep_rcpt-like"/>
</dbReference>
<organism evidence="13 14">
    <name type="scientific">Sinomicrobium weinanense</name>
    <dbReference type="NCBI Taxonomy" id="2842200"/>
    <lineage>
        <taxon>Bacteria</taxon>
        <taxon>Pseudomonadati</taxon>
        <taxon>Bacteroidota</taxon>
        <taxon>Flavobacteriia</taxon>
        <taxon>Flavobacteriales</taxon>
        <taxon>Flavobacteriaceae</taxon>
        <taxon>Sinomicrobium</taxon>
    </lineage>
</organism>
<dbReference type="EMBL" id="JACVDC010000011">
    <property type="protein sequence ID" value="MBC9795541.1"/>
    <property type="molecule type" value="Genomic_DNA"/>
</dbReference>